<evidence type="ECO:0000256" key="3">
    <source>
        <dbReference type="ARBA" id="ARBA00023315"/>
    </source>
</evidence>
<proteinExistence type="predicted"/>
<dbReference type="GO" id="GO:0003841">
    <property type="term" value="F:1-acylglycerol-3-phosphate O-acyltransferase activity"/>
    <property type="evidence" value="ECO:0007669"/>
    <property type="project" value="TreeGrafter"/>
</dbReference>
<gene>
    <name evidence="6" type="ORF">ICT70_12810</name>
</gene>
<sequence>MKTSILRRLWVGISAAVIAFYATVINRCQIVGGEQVPPQGGVLFVANHISAFDTVLLPVAILKQRPWQMVWAPAKEELFRNRLLGAVFRSWGAFPVKRGRDLRAGKELGRLMKDDAVMLFPEGTRHKDGRLGVGNRGVGKLIYEHRPVVIPVSLVGLNRWRVGGWGQRAVVRFGEPVDCTDLFQLADEKTTHVLIVERAMSAIAAGILLEV</sequence>
<feature type="domain" description="Phospholipid/glycerol acyltransferase" evidence="5">
    <location>
        <begin position="42"/>
        <end position="157"/>
    </location>
</feature>
<reference evidence="6" key="1">
    <citation type="submission" date="2020-09" db="EMBL/GenBank/DDBJ databases">
        <title>Pelobacter alkaliphilus sp. nov., a novel anaerobic arsenate-reducing bacterium from terrestrial mud volcano.</title>
        <authorList>
            <person name="Khomyakova M.A."/>
            <person name="Merkel A.Y."/>
            <person name="Slobodkin A.I."/>
        </authorList>
    </citation>
    <scope>NUCLEOTIDE SEQUENCE</scope>
    <source>
        <strain evidence="6">M08fum</strain>
    </source>
</reference>
<dbReference type="SMART" id="SM00563">
    <property type="entry name" value="PlsC"/>
    <property type="match status" value="1"/>
</dbReference>
<evidence type="ECO:0000256" key="2">
    <source>
        <dbReference type="ARBA" id="ARBA00022679"/>
    </source>
</evidence>
<evidence type="ECO:0000259" key="5">
    <source>
        <dbReference type="SMART" id="SM00563"/>
    </source>
</evidence>
<evidence type="ECO:0000256" key="4">
    <source>
        <dbReference type="SAM" id="Phobius"/>
    </source>
</evidence>
<protein>
    <submittedName>
        <fullName evidence="6">1-acyl-sn-glycerol-3-phosphate acyltransferase</fullName>
    </submittedName>
</protein>
<comment type="caution">
    <text evidence="6">The sequence shown here is derived from an EMBL/GenBank/DDBJ whole genome shotgun (WGS) entry which is preliminary data.</text>
</comment>
<dbReference type="Pfam" id="PF01553">
    <property type="entry name" value="Acyltransferase"/>
    <property type="match status" value="1"/>
</dbReference>
<evidence type="ECO:0000313" key="7">
    <source>
        <dbReference type="Proteomes" id="UP000632828"/>
    </source>
</evidence>
<name>A0A8J6R6M1_9BACT</name>
<evidence type="ECO:0000256" key="1">
    <source>
        <dbReference type="ARBA" id="ARBA00005189"/>
    </source>
</evidence>
<feature type="transmembrane region" description="Helical" evidence="4">
    <location>
        <begin position="43"/>
        <end position="62"/>
    </location>
</feature>
<dbReference type="InterPro" id="IPR002123">
    <property type="entry name" value="Plipid/glycerol_acylTrfase"/>
</dbReference>
<keyword evidence="2" id="KW-0808">Transferase</keyword>
<dbReference type="EMBL" id="JACWUN010000016">
    <property type="protein sequence ID" value="MBD1401544.1"/>
    <property type="molecule type" value="Genomic_DNA"/>
</dbReference>
<evidence type="ECO:0000313" key="6">
    <source>
        <dbReference type="EMBL" id="MBD1401544.1"/>
    </source>
</evidence>
<dbReference type="AlphaFoldDB" id="A0A8J6R6M1"/>
<keyword evidence="4" id="KW-1133">Transmembrane helix</keyword>
<organism evidence="6 7">
    <name type="scientific">Pelovirga terrestris</name>
    <dbReference type="NCBI Taxonomy" id="2771352"/>
    <lineage>
        <taxon>Bacteria</taxon>
        <taxon>Pseudomonadati</taxon>
        <taxon>Thermodesulfobacteriota</taxon>
        <taxon>Desulfuromonadia</taxon>
        <taxon>Geobacterales</taxon>
        <taxon>Geobacteraceae</taxon>
        <taxon>Pelovirga</taxon>
    </lineage>
</organism>
<dbReference type="PANTHER" id="PTHR10434">
    <property type="entry name" value="1-ACYL-SN-GLYCEROL-3-PHOSPHATE ACYLTRANSFERASE"/>
    <property type="match status" value="1"/>
</dbReference>
<keyword evidence="7" id="KW-1185">Reference proteome</keyword>
<dbReference type="RefSeq" id="WP_191157261.1">
    <property type="nucleotide sequence ID" value="NZ_JACWUN010000016.1"/>
</dbReference>
<accession>A0A8J6R6M1</accession>
<dbReference type="GO" id="GO:0006654">
    <property type="term" value="P:phosphatidic acid biosynthetic process"/>
    <property type="evidence" value="ECO:0007669"/>
    <property type="project" value="TreeGrafter"/>
</dbReference>
<comment type="pathway">
    <text evidence="1">Lipid metabolism.</text>
</comment>
<dbReference type="SUPFAM" id="SSF69593">
    <property type="entry name" value="Glycerol-3-phosphate (1)-acyltransferase"/>
    <property type="match status" value="1"/>
</dbReference>
<dbReference type="CDD" id="cd07989">
    <property type="entry name" value="LPLAT_AGPAT-like"/>
    <property type="match status" value="1"/>
</dbReference>
<dbReference type="PANTHER" id="PTHR10434:SF11">
    <property type="entry name" value="1-ACYL-SN-GLYCEROL-3-PHOSPHATE ACYLTRANSFERASE"/>
    <property type="match status" value="1"/>
</dbReference>
<dbReference type="Proteomes" id="UP000632828">
    <property type="component" value="Unassembled WGS sequence"/>
</dbReference>
<keyword evidence="3 6" id="KW-0012">Acyltransferase</keyword>
<keyword evidence="4" id="KW-0812">Transmembrane</keyword>
<keyword evidence="4" id="KW-0472">Membrane</keyword>